<dbReference type="GO" id="GO:0140326">
    <property type="term" value="F:ATPase-coupled intramembrane lipid transporter activity"/>
    <property type="evidence" value="ECO:0007669"/>
    <property type="project" value="TreeGrafter"/>
</dbReference>
<dbReference type="EMBL" id="CADEBD010000300">
    <property type="protein sequence ID" value="CAB3235767.1"/>
    <property type="molecule type" value="Genomic_DNA"/>
</dbReference>
<dbReference type="GO" id="GO:0005886">
    <property type="term" value="C:plasma membrane"/>
    <property type="evidence" value="ECO:0007669"/>
    <property type="project" value="TreeGrafter"/>
</dbReference>
<protein>
    <recommendedName>
        <fullName evidence="3">P-type ATPase N-terminal domain-containing protein</fullName>
    </recommendedName>
</protein>
<evidence type="ECO:0000313" key="5">
    <source>
        <dbReference type="Proteomes" id="UP000494256"/>
    </source>
</evidence>
<feature type="compositionally biased region" description="Polar residues" evidence="1">
    <location>
        <begin position="35"/>
        <end position="48"/>
    </location>
</feature>
<evidence type="ECO:0000256" key="1">
    <source>
        <dbReference type="SAM" id="MobiDB-lite"/>
    </source>
</evidence>
<feature type="transmembrane region" description="Helical" evidence="2">
    <location>
        <begin position="208"/>
        <end position="226"/>
    </location>
</feature>
<dbReference type="Pfam" id="PF16209">
    <property type="entry name" value="PhoLip_ATPase_N"/>
    <property type="match status" value="1"/>
</dbReference>
<feature type="transmembrane region" description="Helical" evidence="2">
    <location>
        <begin position="232"/>
        <end position="250"/>
    </location>
</feature>
<dbReference type="PANTHER" id="PTHR24092">
    <property type="entry name" value="PROBABLE PHOSPHOLIPID-TRANSPORTING ATPASE"/>
    <property type="match status" value="1"/>
</dbReference>
<evidence type="ECO:0000313" key="4">
    <source>
        <dbReference type="EMBL" id="CAB3235767.1"/>
    </source>
</evidence>
<sequence>MSTEGSGETPIVPCLPGAPEQTYLFPKAKGHSRSISHGGTPTLATNPTIARPPLKSALRGHQRALSHGQIGEGGRPSSGPGHSRTGSRTDFILPPGHREPPIASAQPRLGSVRMHHHSRQASRSDSIYTIRRTSVMSPWRKAAFWLLRRPQPSVDNRHLIITPNHLVPDKTPLKDHPNGHRCDNKIRTTKYTLLSFVPKNLFEQFHRIANVYFIFIVLLNWVPAINAFGKEIAMLPVLFVLGVTAIKDLFEDRRRHMSDKRINNSSCRVFKK</sequence>
<feature type="compositionally biased region" description="Low complexity" evidence="1">
    <location>
        <begin position="77"/>
        <end position="89"/>
    </location>
</feature>
<dbReference type="InterPro" id="IPR023298">
    <property type="entry name" value="ATPase_P-typ_TM_dom_sf"/>
</dbReference>
<dbReference type="GO" id="GO:0045332">
    <property type="term" value="P:phospholipid translocation"/>
    <property type="evidence" value="ECO:0007669"/>
    <property type="project" value="TreeGrafter"/>
</dbReference>
<keyword evidence="2" id="KW-1133">Transmembrane helix</keyword>
<dbReference type="InterPro" id="IPR032631">
    <property type="entry name" value="P-type_ATPase_N"/>
</dbReference>
<dbReference type="AlphaFoldDB" id="A0A8S0ZNA6"/>
<evidence type="ECO:0000256" key="2">
    <source>
        <dbReference type="SAM" id="Phobius"/>
    </source>
</evidence>
<name>A0A8S0ZNA6_ARCPL</name>
<feature type="region of interest" description="Disordered" evidence="1">
    <location>
        <begin position="28"/>
        <end position="104"/>
    </location>
</feature>
<proteinExistence type="predicted"/>
<keyword evidence="2" id="KW-0812">Transmembrane</keyword>
<organism evidence="4 5">
    <name type="scientific">Arctia plantaginis</name>
    <name type="common">Wood tiger moth</name>
    <name type="synonym">Phalaena plantaginis</name>
    <dbReference type="NCBI Taxonomy" id="874455"/>
    <lineage>
        <taxon>Eukaryota</taxon>
        <taxon>Metazoa</taxon>
        <taxon>Ecdysozoa</taxon>
        <taxon>Arthropoda</taxon>
        <taxon>Hexapoda</taxon>
        <taxon>Insecta</taxon>
        <taxon>Pterygota</taxon>
        <taxon>Neoptera</taxon>
        <taxon>Endopterygota</taxon>
        <taxon>Lepidoptera</taxon>
        <taxon>Glossata</taxon>
        <taxon>Ditrysia</taxon>
        <taxon>Noctuoidea</taxon>
        <taxon>Erebidae</taxon>
        <taxon>Arctiinae</taxon>
        <taxon>Arctia</taxon>
    </lineage>
</organism>
<dbReference type="SUPFAM" id="SSF81665">
    <property type="entry name" value="Calcium ATPase, transmembrane domain M"/>
    <property type="match status" value="1"/>
</dbReference>
<feature type="domain" description="P-type ATPase N-terminal" evidence="3">
    <location>
        <begin position="182"/>
        <end position="232"/>
    </location>
</feature>
<dbReference type="OrthoDB" id="7451726at2759"/>
<dbReference type="Proteomes" id="UP000494256">
    <property type="component" value="Unassembled WGS sequence"/>
</dbReference>
<comment type="caution">
    <text evidence="4">The sequence shown here is derived from an EMBL/GenBank/DDBJ whole genome shotgun (WGS) entry which is preliminary data.</text>
</comment>
<evidence type="ECO:0000259" key="3">
    <source>
        <dbReference type="Pfam" id="PF16209"/>
    </source>
</evidence>
<accession>A0A8S0ZNA6</accession>
<gene>
    <name evidence="4" type="ORF">APLA_LOCUS7082</name>
</gene>
<dbReference type="PANTHER" id="PTHR24092:SF218">
    <property type="entry name" value="PHOSPHOLIPID-TRANSPORTING ATPASE"/>
    <property type="match status" value="1"/>
</dbReference>
<keyword evidence="2" id="KW-0472">Membrane</keyword>
<reference evidence="4 5" key="1">
    <citation type="submission" date="2020-04" db="EMBL/GenBank/DDBJ databases">
        <authorList>
            <person name="Wallbank WR R."/>
            <person name="Pardo Diaz C."/>
            <person name="Kozak K."/>
            <person name="Martin S."/>
            <person name="Jiggins C."/>
            <person name="Moest M."/>
            <person name="Warren A I."/>
            <person name="Byers J.R.P. K."/>
            <person name="Montejo-Kovacevich G."/>
            <person name="Yen C E."/>
        </authorList>
    </citation>
    <scope>NUCLEOTIDE SEQUENCE [LARGE SCALE GENOMIC DNA]</scope>
</reference>